<name>A0A0J8RZQ6_COCIT</name>
<gene>
    <name evidence="1" type="ORF">CIHG_08126</name>
</gene>
<evidence type="ECO:0000313" key="2">
    <source>
        <dbReference type="Proteomes" id="UP000054563"/>
    </source>
</evidence>
<evidence type="ECO:0000313" key="1">
    <source>
        <dbReference type="EMBL" id="KMU90317.1"/>
    </source>
</evidence>
<protein>
    <submittedName>
        <fullName evidence="1">Uncharacterized protein</fullName>
    </submittedName>
</protein>
<dbReference type="AlphaFoldDB" id="A0A0J8RZQ6"/>
<dbReference type="EMBL" id="DS017020">
    <property type="protein sequence ID" value="KMU90317.1"/>
    <property type="molecule type" value="Genomic_DNA"/>
</dbReference>
<organism evidence="1 2">
    <name type="scientific">Coccidioides immitis H538.4</name>
    <dbReference type="NCBI Taxonomy" id="396776"/>
    <lineage>
        <taxon>Eukaryota</taxon>
        <taxon>Fungi</taxon>
        <taxon>Dikarya</taxon>
        <taxon>Ascomycota</taxon>
        <taxon>Pezizomycotina</taxon>
        <taxon>Eurotiomycetes</taxon>
        <taxon>Eurotiomycetidae</taxon>
        <taxon>Onygenales</taxon>
        <taxon>Onygenaceae</taxon>
        <taxon>Coccidioides</taxon>
    </lineage>
</organism>
<reference evidence="2" key="1">
    <citation type="journal article" date="2010" name="Genome Res.">
        <title>Population genomic sequencing of Coccidioides fungi reveals recent hybridization and transposon control.</title>
        <authorList>
            <person name="Neafsey D.E."/>
            <person name="Barker B.M."/>
            <person name="Sharpton T.J."/>
            <person name="Stajich J.E."/>
            <person name="Park D.J."/>
            <person name="Whiston E."/>
            <person name="Hung C.-Y."/>
            <person name="McMahan C."/>
            <person name="White J."/>
            <person name="Sykes S."/>
            <person name="Heiman D."/>
            <person name="Young S."/>
            <person name="Zeng Q."/>
            <person name="Abouelleil A."/>
            <person name="Aftuck L."/>
            <person name="Bessette D."/>
            <person name="Brown A."/>
            <person name="FitzGerald M."/>
            <person name="Lui A."/>
            <person name="Macdonald J.P."/>
            <person name="Priest M."/>
            <person name="Orbach M.J."/>
            <person name="Galgiani J.N."/>
            <person name="Kirkland T.N."/>
            <person name="Cole G.T."/>
            <person name="Birren B.W."/>
            <person name="Henn M.R."/>
            <person name="Taylor J.W."/>
            <person name="Rounsley S.D."/>
        </authorList>
    </citation>
    <scope>NUCLEOTIDE SEQUENCE [LARGE SCALE GENOMIC DNA]</scope>
    <source>
        <strain evidence="2">H538.4</strain>
    </source>
</reference>
<accession>A0A0J8RZQ6</accession>
<proteinExistence type="predicted"/>
<dbReference type="Proteomes" id="UP000054563">
    <property type="component" value="Unassembled WGS sequence"/>
</dbReference>
<dbReference type="VEuPathDB" id="FungiDB:CIHG_08126"/>
<sequence>MSAATTISGQPRLFDALMHPAHISGIHSSDDGVFLSILLQEAQSSYLISPLIHNPQGLLPFIGGAGSHNHQIMYHTNKGWVSGRQPGTLWAGLIDWKNLASENRVDYRQGDVNDSFERLMSE</sequence>